<reference evidence="1 2" key="1">
    <citation type="submission" date="2019-12" db="EMBL/GenBank/DDBJ databases">
        <title>Enteriobacteria Tanzani isolates_10434.</title>
        <authorList>
            <person name="Subbiah M."/>
            <person name="Call D."/>
        </authorList>
    </citation>
    <scope>NUCLEOTIDE SEQUENCE [LARGE SCALE GENOMIC DNA]</scope>
    <source>
        <strain evidence="1 2">10434wD1</strain>
    </source>
</reference>
<sequence>MSHPIDYYAIEEHARIIEQLCCSSEFYLQRIYSTQKVYDGSIVTEFEMEELSYNGWLEYTISNNLISLCTKLRILQDTNEHEWNPDYSPEKEAFEEHENILFVIDGHVKGSIRECCNKIIHALSFELTKKTGKNGIKYWDGSIIASGVQNKKNWKIKIDLFPFCQSIKSYLSLLSA</sequence>
<dbReference type="EMBL" id="WUIY01000003">
    <property type="protein sequence ID" value="MXI72944.1"/>
    <property type="molecule type" value="Genomic_DNA"/>
</dbReference>
<organism evidence="1 2">
    <name type="scientific">Escherichia coli</name>
    <dbReference type="NCBI Taxonomy" id="562"/>
    <lineage>
        <taxon>Bacteria</taxon>
        <taxon>Pseudomonadati</taxon>
        <taxon>Pseudomonadota</taxon>
        <taxon>Gammaproteobacteria</taxon>
        <taxon>Enterobacterales</taxon>
        <taxon>Enterobacteriaceae</taxon>
        <taxon>Escherichia</taxon>
    </lineage>
</organism>
<comment type="caution">
    <text evidence="1">The sequence shown here is derived from an EMBL/GenBank/DDBJ whole genome shotgun (WGS) entry which is preliminary data.</text>
</comment>
<dbReference type="AlphaFoldDB" id="A0A3Z9J243"/>
<proteinExistence type="predicted"/>
<evidence type="ECO:0000313" key="2">
    <source>
        <dbReference type="Proteomes" id="UP000436141"/>
    </source>
</evidence>
<gene>
    <name evidence="1" type="ORF">GRW05_01220</name>
</gene>
<protein>
    <submittedName>
        <fullName evidence="1">Uncharacterized protein</fullName>
    </submittedName>
</protein>
<evidence type="ECO:0000313" key="1">
    <source>
        <dbReference type="EMBL" id="MXI72944.1"/>
    </source>
</evidence>
<dbReference type="RefSeq" id="WP_097548155.1">
    <property type="nucleotide sequence ID" value="NZ_CP196304.1"/>
</dbReference>
<accession>A0A3Z9J243</accession>
<name>A0A3Z9J243_ECOLX</name>
<dbReference type="Proteomes" id="UP000436141">
    <property type="component" value="Unassembled WGS sequence"/>
</dbReference>